<dbReference type="EMBL" id="JACVVK020000016">
    <property type="protein sequence ID" value="KAK7504124.1"/>
    <property type="molecule type" value="Genomic_DNA"/>
</dbReference>
<accession>A0ABD0LWV4</accession>
<evidence type="ECO:0000313" key="2">
    <source>
        <dbReference type="Proteomes" id="UP001519460"/>
    </source>
</evidence>
<sequence length="110" mass="12252">MRYEVRPVTACPNHRAVDYIWLIGTTEPLDSRFTLSLTLPIYHSFAQYARVSAMRPSNRSAHIATSGHEGSRSWFAALMATPPAWSLIQLRLSSKEAAPAVKVRVASILQ</sequence>
<proteinExistence type="predicted"/>
<dbReference type="AlphaFoldDB" id="A0ABD0LWV4"/>
<protein>
    <submittedName>
        <fullName evidence="1">Uncharacterized protein</fullName>
    </submittedName>
</protein>
<organism evidence="1 2">
    <name type="scientific">Batillaria attramentaria</name>
    <dbReference type="NCBI Taxonomy" id="370345"/>
    <lineage>
        <taxon>Eukaryota</taxon>
        <taxon>Metazoa</taxon>
        <taxon>Spiralia</taxon>
        <taxon>Lophotrochozoa</taxon>
        <taxon>Mollusca</taxon>
        <taxon>Gastropoda</taxon>
        <taxon>Caenogastropoda</taxon>
        <taxon>Sorbeoconcha</taxon>
        <taxon>Cerithioidea</taxon>
        <taxon>Batillariidae</taxon>
        <taxon>Batillaria</taxon>
    </lineage>
</organism>
<dbReference type="Proteomes" id="UP001519460">
    <property type="component" value="Unassembled WGS sequence"/>
</dbReference>
<evidence type="ECO:0000313" key="1">
    <source>
        <dbReference type="EMBL" id="KAK7504124.1"/>
    </source>
</evidence>
<keyword evidence="2" id="KW-1185">Reference proteome</keyword>
<reference evidence="1 2" key="1">
    <citation type="journal article" date="2023" name="Sci. Data">
        <title>Genome assembly of the Korean intertidal mud-creeper Batillaria attramentaria.</title>
        <authorList>
            <person name="Patra A.K."/>
            <person name="Ho P.T."/>
            <person name="Jun S."/>
            <person name="Lee S.J."/>
            <person name="Kim Y."/>
            <person name="Won Y.J."/>
        </authorList>
    </citation>
    <scope>NUCLEOTIDE SEQUENCE [LARGE SCALE GENOMIC DNA]</scope>
    <source>
        <strain evidence="1">Wonlab-2016</strain>
    </source>
</reference>
<comment type="caution">
    <text evidence="1">The sequence shown here is derived from an EMBL/GenBank/DDBJ whole genome shotgun (WGS) entry which is preliminary data.</text>
</comment>
<name>A0ABD0LWV4_9CAEN</name>
<gene>
    <name evidence="1" type="ORF">BaRGS_00004428</name>
</gene>